<reference evidence="2" key="3">
    <citation type="submission" date="2020-07" db="EMBL/GenBank/DDBJ databases">
        <authorList>
            <person name="Yang C."/>
        </authorList>
    </citation>
    <scope>NUCLEOTIDE SEQUENCE</scope>
    <source>
        <strain evidence="2">Cx-624</strain>
    </source>
</reference>
<sequence length="71" mass="8122">MNENVQIILIILSSILLISWTIFDGLKLGRKIKRKKAADKKDEIKALRNYGSENMLISSLEIIGSFLKKIF</sequence>
<organism evidence="3 4">
    <name type="scientific">Marnyiella aurantia</name>
    <dbReference type="NCBI Taxonomy" id="2758037"/>
    <lineage>
        <taxon>Bacteria</taxon>
        <taxon>Pseudomonadati</taxon>
        <taxon>Bacteroidota</taxon>
        <taxon>Flavobacteriia</taxon>
        <taxon>Flavobacteriales</taxon>
        <taxon>Weeksellaceae</taxon>
        <taxon>Marnyiella</taxon>
    </lineage>
</organism>
<dbReference type="Proteomes" id="UP000515349">
    <property type="component" value="Chromosome"/>
</dbReference>
<keyword evidence="5" id="KW-1185">Reference proteome</keyword>
<evidence type="ECO:0000313" key="3">
    <source>
        <dbReference type="EMBL" id="QMS99039.1"/>
    </source>
</evidence>
<reference evidence="5" key="2">
    <citation type="submission" date="2020-07" db="EMBL/GenBank/DDBJ databases">
        <title>Flavobacterium sp. xlx-214.</title>
        <authorList>
            <person name="Yang C."/>
        </authorList>
    </citation>
    <scope>NUCLEOTIDE SEQUENCE [LARGE SCALE GENOMIC DNA]</scope>
    <source>
        <strain evidence="5">CX-624</strain>
    </source>
</reference>
<protein>
    <submittedName>
        <fullName evidence="3">Uncharacterized protein</fullName>
    </submittedName>
</protein>
<evidence type="ECO:0000313" key="2">
    <source>
        <dbReference type="EMBL" id="MBA5245548.1"/>
    </source>
</evidence>
<dbReference type="EMBL" id="CP059472">
    <property type="protein sequence ID" value="QMS99039.1"/>
    <property type="molecule type" value="Genomic_DNA"/>
</dbReference>
<evidence type="ECO:0000256" key="1">
    <source>
        <dbReference type="SAM" id="Phobius"/>
    </source>
</evidence>
<dbReference type="KEGG" id="cbau:H1R16_03250"/>
<evidence type="ECO:0000313" key="4">
    <source>
        <dbReference type="Proteomes" id="UP000515349"/>
    </source>
</evidence>
<dbReference type="Proteomes" id="UP000539710">
    <property type="component" value="Unassembled WGS sequence"/>
</dbReference>
<keyword evidence="1" id="KW-0472">Membrane</keyword>
<dbReference type="EMBL" id="JACEUX010000001">
    <property type="protein sequence ID" value="MBA5245548.1"/>
    <property type="molecule type" value="Genomic_DNA"/>
</dbReference>
<gene>
    <name evidence="3" type="ORF">H1R16_03250</name>
    <name evidence="2" type="ORF">H2507_00025</name>
</gene>
<dbReference type="RefSeq" id="WP_181885678.1">
    <property type="nucleotide sequence ID" value="NZ_CP059472.1"/>
</dbReference>
<accession>A0A7D7LN66</accession>
<evidence type="ECO:0000313" key="5">
    <source>
        <dbReference type="Proteomes" id="UP000539710"/>
    </source>
</evidence>
<reference evidence="3 4" key="1">
    <citation type="submission" date="2020-07" db="EMBL/GenBank/DDBJ databases">
        <title>Chryseobacterium sp.cx-624.</title>
        <authorList>
            <person name="Yang C."/>
        </authorList>
    </citation>
    <scope>NUCLEOTIDE SEQUENCE [LARGE SCALE GENOMIC DNA]</scope>
    <source>
        <strain evidence="3">Cx-624</strain>
        <strain evidence="4">cx-624</strain>
    </source>
</reference>
<keyword evidence="1" id="KW-1133">Transmembrane helix</keyword>
<keyword evidence="1" id="KW-0812">Transmembrane</keyword>
<dbReference type="AlphaFoldDB" id="A0A7D7LN66"/>
<feature type="transmembrane region" description="Helical" evidence="1">
    <location>
        <begin position="6"/>
        <end position="26"/>
    </location>
</feature>
<name>A0A7D7LN66_9FLAO</name>
<proteinExistence type="predicted"/>